<feature type="compositionally biased region" description="Basic and acidic residues" evidence="1">
    <location>
        <begin position="207"/>
        <end position="219"/>
    </location>
</feature>
<keyword evidence="3" id="KW-1185">Reference proteome</keyword>
<protein>
    <submittedName>
        <fullName evidence="2">Transposon TX1 uncharacterized 82 kDa protein</fullName>
    </submittedName>
</protein>
<feature type="region of interest" description="Disordered" evidence="1">
    <location>
        <begin position="186"/>
        <end position="239"/>
    </location>
</feature>
<dbReference type="EMBL" id="JACTAM010002148">
    <property type="protein sequence ID" value="KAI2645715.1"/>
    <property type="molecule type" value="Genomic_DNA"/>
</dbReference>
<accession>A0ABQ8L4R0</accession>
<proteinExistence type="predicted"/>
<evidence type="ECO:0000256" key="1">
    <source>
        <dbReference type="SAM" id="MobiDB-lite"/>
    </source>
</evidence>
<feature type="compositionally biased region" description="Polar residues" evidence="1">
    <location>
        <begin position="188"/>
        <end position="202"/>
    </location>
</feature>
<feature type="compositionally biased region" description="Basic and acidic residues" evidence="1">
    <location>
        <begin position="228"/>
        <end position="239"/>
    </location>
</feature>
<organism evidence="2 3">
    <name type="scientific">Labeo rohita</name>
    <name type="common">Indian major carp</name>
    <name type="synonym">Cyprinus rohita</name>
    <dbReference type="NCBI Taxonomy" id="84645"/>
    <lineage>
        <taxon>Eukaryota</taxon>
        <taxon>Metazoa</taxon>
        <taxon>Chordata</taxon>
        <taxon>Craniata</taxon>
        <taxon>Vertebrata</taxon>
        <taxon>Euteleostomi</taxon>
        <taxon>Actinopterygii</taxon>
        <taxon>Neopterygii</taxon>
        <taxon>Teleostei</taxon>
        <taxon>Ostariophysi</taxon>
        <taxon>Cypriniformes</taxon>
        <taxon>Cyprinidae</taxon>
        <taxon>Labeoninae</taxon>
        <taxon>Labeonini</taxon>
        <taxon>Labeo</taxon>
    </lineage>
</organism>
<gene>
    <name evidence="2" type="ORF">H4Q32_025019</name>
</gene>
<name>A0ABQ8L4R0_LABRO</name>
<reference evidence="2 3" key="1">
    <citation type="submission" date="2022-01" db="EMBL/GenBank/DDBJ databases">
        <title>A high-quality chromosome-level genome assembly of rohu carp, Labeo rohita.</title>
        <authorList>
            <person name="Arick M.A. II"/>
            <person name="Hsu C.-Y."/>
            <person name="Magbanua Z."/>
            <person name="Pechanova O."/>
            <person name="Grover C."/>
            <person name="Miller E."/>
            <person name="Thrash A."/>
            <person name="Ezzel L."/>
            <person name="Alam S."/>
            <person name="Benzie J."/>
            <person name="Hamilton M."/>
            <person name="Karsi A."/>
            <person name="Lawrence M.L."/>
            <person name="Peterson D.G."/>
        </authorList>
    </citation>
    <scope>NUCLEOTIDE SEQUENCE [LARGE SCALE GENOMIC DNA]</scope>
    <source>
        <strain evidence="3">BAU-BD-2019</strain>
        <tissue evidence="2">Blood</tissue>
    </source>
</reference>
<evidence type="ECO:0000313" key="3">
    <source>
        <dbReference type="Proteomes" id="UP000830375"/>
    </source>
</evidence>
<comment type="caution">
    <text evidence="2">The sequence shown here is derived from an EMBL/GenBank/DDBJ whole genome shotgun (WGS) entry which is preliminary data.</text>
</comment>
<sequence>MALHVNVQASSLSLCHDIRCVTNAGESVEDMLLEVAEKVGHVNIFSASQMNKAVVVFLKDEQLVHHLIESRISVSGVFVQVQPLVTPTSTVIISNVPPFIPDTEIEHELTRFGKLASGIRMVPLGCKNANLKHVLSFRWQVFMFLNLHILNVSFRCMYEGRSNMRAQVRCVALNAELLGTAVAGPSGSEAQANSNVNQTVLNTEDVGNDKENLTEDVKNGEGIPTESVGKDKELSDEYE</sequence>
<dbReference type="Proteomes" id="UP000830375">
    <property type="component" value="Unassembled WGS sequence"/>
</dbReference>
<evidence type="ECO:0000313" key="2">
    <source>
        <dbReference type="EMBL" id="KAI2645715.1"/>
    </source>
</evidence>